<dbReference type="InterPro" id="IPR020546">
    <property type="entry name" value="ATP_synth_F1_dsu/esu_N"/>
</dbReference>
<dbReference type="NCBIfam" id="NF009980">
    <property type="entry name" value="PRK13446.1"/>
    <property type="match status" value="1"/>
</dbReference>
<comment type="subunit">
    <text evidence="4 10 11">F-type ATPases have 2 components, CF(1) - the catalytic core - and CF(0) - the membrane proton channel. CF(1) has five subunits: alpha(3), beta(3), gamma(1), delta(1), epsilon(1). CF(0) has three main subunits: a, b and c.</text>
</comment>
<dbReference type="OrthoDB" id="9799969at2"/>
<keyword evidence="15" id="KW-1185">Reference proteome</keyword>
<feature type="domain" description="ATP synthase epsilon subunit C-terminal" evidence="12">
    <location>
        <begin position="87"/>
        <end position="135"/>
    </location>
</feature>
<dbReference type="InterPro" id="IPR020547">
    <property type="entry name" value="ATP_synth_F1_esu_C"/>
</dbReference>
<dbReference type="GO" id="GO:0046933">
    <property type="term" value="F:proton-transporting ATP synthase activity, rotational mechanism"/>
    <property type="evidence" value="ECO:0007669"/>
    <property type="project" value="UniProtKB-UniRule"/>
</dbReference>
<dbReference type="Proteomes" id="UP000093080">
    <property type="component" value="Unassembled WGS sequence"/>
</dbReference>
<dbReference type="CDD" id="cd12152">
    <property type="entry name" value="F1-ATPase_delta"/>
    <property type="match status" value="1"/>
</dbReference>
<sequence length="137" mass="14704">MPNKLLLEVVTPSRVVISEEVDLATAPGEDGEFGVMANHAPLLASLKIGEMRITNDGQTIRMAVSGGFCEVSNNKMTVLAEAAERSDEIDVDRALKAKERAEKRLQEAAAGQAAIDEARAMAALHRALVRLKVAQHS</sequence>
<dbReference type="PATRIC" id="fig|1156395.6.peg.719"/>
<evidence type="ECO:0000256" key="3">
    <source>
        <dbReference type="ARBA" id="ARBA00005712"/>
    </source>
</evidence>
<comment type="caution">
    <text evidence="14">The sequence shown here is derived from an EMBL/GenBank/DDBJ whole genome shotgun (WGS) entry which is preliminary data.</text>
</comment>
<evidence type="ECO:0000256" key="6">
    <source>
        <dbReference type="ARBA" id="ARBA00023065"/>
    </source>
</evidence>
<keyword evidence="5 10" id="KW-0813">Transport</keyword>
<evidence type="ECO:0000256" key="4">
    <source>
        <dbReference type="ARBA" id="ARBA00011648"/>
    </source>
</evidence>
<protein>
    <recommendedName>
        <fullName evidence="10">ATP synthase epsilon chain</fullName>
    </recommendedName>
    <alternativeName>
        <fullName evidence="10">ATP synthase F1 sector epsilon subunit</fullName>
    </alternativeName>
    <alternativeName>
        <fullName evidence="10">F-ATPase epsilon subunit</fullName>
    </alternativeName>
</protein>
<evidence type="ECO:0000259" key="13">
    <source>
        <dbReference type="Pfam" id="PF02823"/>
    </source>
</evidence>
<keyword evidence="9 10" id="KW-0066">ATP synthesis</keyword>
<dbReference type="InterPro" id="IPR036771">
    <property type="entry name" value="ATPsynth_dsu/esu_N"/>
</dbReference>
<dbReference type="AlphaFoldDB" id="A0A1B9F7C2"/>
<dbReference type="InterPro" id="IPR036794">
    <property type="entry name" value="ATP_F1_dsu/esu_C_sf"/>
</dbReference>
<dbReference type="SUPFAM" id="SSF51344">
    <property type="entry name" value="Epsilon subunit of F1F0-ATP synthase N-terminal domain"/>
    <property type="match status" value="1"/>
</dbReference>
<name>A0A1B9F7C2_9BACT</name>
<dbReference type="Pfam" id="PF02823">
    <property type="entry name" value="ATP-synt_DE_N"/>
    <property type="match status" value="1"/>
</dbReference>
<proteinExistence type="inferred from homology"/>
<evidence type="ECO:0000256" key="2">
    <source>
        <dbReference type="ARBA" id="ARBA00004202"/>
    </source>
</evidence>
<comment type="function">
    <text evidence="1 10">Produces ATP from ADP in the presence of a proton gradient across the membrane.</text>
</comment>
<dbReference type="HAMAP" id="MF_00530">
    <property type="entry name" value="ATP_synth_epsil_bac"/>
    <property type="match status" value="1"/>
</dbReference>
<evidence type="ECO:0000256" key="10">
    <source>
        <dbReference type="HAMAP-Rule" id="MF_00530"/>
    </source>
</evidence>
<accession>A0A1B9F7C2</accession>
<gene>
    <name evidence="10" type="primary">atpC</name>
    <name evidence="14" type="ORF">DBT_0708</name>
</gene>
<keyword evidence="10" id="KW-0375">Hydrogen ion transport</keyword>
<feature type="domain" description="ATP synthase F1 complex delta/epsilon subunit N-terminal" evidence="13">
    <location>
        <begin position="7"/>
        <end position="83"/>
    </location>
</feature>
<dbReference type="Gene3D" id="2.60.15.10">
    <property type="entry name" value="F0F1 ATP synthase delta/epsilon subunit, N-terminal"/>
    <property type="match status" value="1"/>
</dbReference>
<dbReference type="GO" id="GO:0005886">
    <property type="term" value="C:plasma membrane"/>
    <property type="evidence" value="ECO:0007669"/>
    <property type="project" value="UniProtKB-SubCell"/>
</dbReference>
<keyword evidence="6 10" id="KW-0406">Ion transport</keyword>
<evidence type="ECO:0000256" key="9">
    <source>
        <dbReference type="ARBA" id="ARBA00023310"/>
    </source>
</evidence>
<dbReference type="RefSeq" id="WP_067616427.1">
    <property type="nucleotide sequence ID" value="NZ_MAGO01000003.1"/>
</dbReference>
<evidence type="ECO:0000256" key="1">
    <source>
        <dbReference type="ARBA" id="ARBA00003543"/>
    </source>
</evidence>
<evidence type="ECO:0000256" key="11">
    <source>
        <dbReference type="RuleBase" id="RU003656"/>
    </source>
</evidence>
<reference evidence="14 15" key="1">
    <citation type="submission" date="2016-06" db="EMBL/GenBank/DDBJ databases">
        <title>Respiratory ammonification of nitrate coupled to the oxidation of elemental sulfur in deep-sea autotrophic thermophilic bacteria.</title>
        <authorList>
            <person name="Slobodkina G.B."/>
            <person name="Mardanov A.V."/>
            <person name="Ravin N.V."/>
            <person name="Frolova A.A."/>
            <person name="Viryasiv M.B."/>
            <person name="Chernyh N.A."/>
            <person name="Bonch-Osmolovskaya E.A."/>
            <person name="Slobodkin A.I."/>
        </authorList>
    </citation>
    <scope>NUCLEOTIDE SEQUENCE [LARGE SCALE GENOMIC DNA]</scope>
    <source>
        <strain evidence="14 15">S69</strain>
    </source>
</reference>
<dbReference type="NCBIfam" id="TIGR01216">
    <property type="entry name" value="ATP_synt_epsi"/>
    <property type="match status" value="1"/>
</dbReference>
<comment type="subcellular location">
    <subcellularLocation>
        <location evidence="2 10">Cell membrane</location>
        <topology evidence="2 10">Peripheral membrane protein</topology>
    </subcellularLocation>
</comment>
<keyword evidence="8 10" id="KW-0139">CF(1)</keyword>
<comment type="similarity">
    <text evidence="3 10 11">Belongs to the ATPase epsilon chain family.</text>
</comment>
<evidence type="ECO:0000256" key="8">
    <source>
        <dbReference type="ARBA" id="ARBA00023196"/>
    </source>
</evidence>
<dbReference type="Gene3D" id="1.20.5.440">
    <property type="entry name" value="ATP synthase delta/epsilon subunit, C-terminal domain"/>
    <property type="match status" value="1"/>
</dbReference>
<dbReference type="Pfam" id="PF00401">
    <property type="entry name" value="ATP-synt_DE"/>
    <property type="match status" value="1"/>
</dbReference>
<dbReference type="NCBIfam" id="NF001846">
    <property type="entry name" value="PRK00571.1-3"/>
    <property type="match status" value="1"/>
</dbReference>
<evidence type="ECO:0000313" key="14">
    <source>
        <dbReference type="EMBL" id="OCC15783.1"/>
    </source>
</evidence>
<dbReference type="SUPFAM" id="SSF46604">
    <property type="entry name" value="Epsilon subunit of F1F0-ATP synthase C-terminal domain"/>
    <property type="match status" value="1"/>
</dbReference>
<dbReference type="GO" id="GO:0045259">
    <property type="term" value="C:proton-transporting ATP synthase complex"/>
    <property type="evidence" value="ECO:0007669"/>
    <property type="project" value="UniProtKB-KW"/>
</dbReference>
<evidence type="ECO:0000259" key="12">
    <source>
        <dbReference type="Pfam" id="PF00401"/>
    </source>
</evidence>
<dbReference type="STRING" id="1156395.DBT_0708"/>
<evidence type="ECO:0000313" key="15">
    <source>
        <dbReference type="Proteomes" id="UP000093080"/>
    </source>
</evidence>
<evidence type="ECO:0000256" key="5">
    <source>
        <dbReference type="ARBA" id="ARBA00022448"/>
    </source>
</evidence>
<dbReference type="InterPro" id="IPR001469">
    <property type="entry name" value="ATP_synth_F1_dsu/esu"/>
</dbReference>
<organism evidence="14 15">
    <name type="scientific">Dissulfuribacter thermophilus</name>
    <dbReference type="NCBI Taxonomy" id="1156395"/>
    <lineage>
        <taxon>Bacteria</taxon>
        <taxon>Pseudomonadati</taxon>
        <taxon>Thermodesulfobacteriota</taxon>
        <taxon>Dissulfuribacteria</taxon>
        <taxon>Dissulfuribacterales</taxon>
        <taxon>Dissulfuribacteraceae</taxon>
        <taxon>Dissulfuribacter</taxon>
    </lineage>
</organism>
<keyword evidence="10" id="KW-1003">Cell membrane</keyword>
<evidence type="ECO:0000256" key="7">
    <source>
        <dbReference type="ARBA" id="ARBA00023136"/>
    </source>
</evidence>
<dbReference type="EMBL" id="MAGO01000003">
    <property type="protein sequence ID" value="OCC15783.1"/>
    <property type="molecule type" value="Genomic_DNA"/>
</dbReference>
<keyword evidence="7 10" id="KW-0472">Membrane</keyword>
<dbReference type="PANTHER" id="PTHR13822">
    <property type="entry name" value="ATP SYNTHASE DELTA/EPSILON CHAIN"/>
    <property type="match status" value="1"/>
</dbReference>
<dbReference type="PANTHER" id="PTHR13822:SF10">
    <property type="entry name" value="ATP SYNTHASE EPSILON CHAIN, CHLOROPLASTIC"/>
    <property type="match status" value="1"/>
</dbReference>
<dbReference type="GO" id="GO:0005524">
    <property type="term" value="F:ATP binding"/>
    <property type="evidence" value="ECO:0007669"/>
    <property type="project" value="UniProtKB-UniRule"/>
</dbReference>